<organism evidence="3 4">
    <name type="scientific">Natrinema salsiterrestre</name>
    <dbReference type="NCBI Taxonomy" id="2950540"/>
    <lineage>
        <taxon>Archaea</taxon>
        <taxon>Methanobacteriati</taxon>
        <taxon>Methanobacteriota</taxon>
        <taxon>Stenosarchaea group</taxon>
        <taxon>Halobacteria</taxon>
        <taxon>Halobacteriales</taxon>
        <taxon>Natrialbaceae</taxon>
        <taxon>Natrinema</taxon>
    </lineage>
</organism>
<keyword evidence="4" id="KW-1185">Reference proteome</keyword>
<keyword evidence="3" id="KW-0032">Aminotransferase</keyword>
<dbReference type="PANTHER" id="PTHR43586:SF8">
    <property type="entry name" value="CYSTEINE DESULFURASE 1, CHLOROPLASTIC"/>
    <property type="match status" value="1"/>
</dbReference>
<evidence type="ECO:0000259" key="2">
    <source>
        <dbReference type="Pfam" id="PF00266"/>
    </source>
</evidence>
<dbReference type="Gene3D" id="3.40.640.10">
    <property type="entry name" value="Type I PLP-dependent aspartate aminotransferase-like (Major domain)"/>
    <property type="match status" value="1"/>
</dbReference>
<feature type="domain" description="Aminotransferase class V" evidence="2">
    <location>
        <begin position="23"/>
        <end position="364"/>
    </location>
</feature>
<dbReference type="InterPro" id="IPR015424">
    <property type="entry name" value="PyrdxlP-dep_Trfase"/>
</dbReference>
<keyword evidence="3" id="KW-0808">Transferase</keyword>
<dbReference type="InterPro" id="IPR015421">
    <property type="entry name" value="PyrdxlP-dep_Trfase_major"/>
</dbReference>
<dbReference type="EMBL" id="JAMQOT010000001">
    <property type="protein sequence ID" value="MDF9744553.1"/>
    <property type="molecule type" value="Genomic_DNA"/>
</dbReference>
<dbReference type="GO" id="GO:0008483">
    <property type="term" value="F:transaminase activity"/>
    <property type="evidence" value="ECO:0007669"/>
    <property type="project" value="UniProtKB-KW"/>
</dbReference>
<evidence type="ECO:0000313" key="4">
    <source>
        <dbReference type="Proteomes" id="UP001154061"/>
    </source>
</evidence>
<dbReference type="Gene3D" id="3.90.1150.10">
    <property type="entry name" value="Aspartate Aminotransferase, domain 1"/>
    <property type="match status" value="1"/>
</dbReference>
<reference evidence="3" key="1">
    <citation type="submission" date="2022-06" db="EMBL/GenBank/DDBJ databases">
        <title>Natrinema sp. a new haloarchaeum isolate from saline soil.</title>
        <authorList>
            <person name="Strakova D."/>
            <person name="Galisteo C."/>
            <person name="Sanchez-Porro C."/>
            <person name="Ventosa A."/>
        </authorList>
    </citation>
    <scope>NUCLEOTIDE SEQUENCE</scope>
    <source>
        <strain evidence="3">S1CR25-10</strain>
    </source>
</reference>
<dbReference type="RefSeq" id="WP_277520042.1">
    <property type="nucleotide sequence ID" value="NZ_JAMQOT010000001.1"/>
</dbReference>
<dbReference type="InterPro" id="IPR000192">
    <property type="entry name" value="Aminotrans_V_dom"/>
</dbReference>
<dbReference type="InterPro" id="IPR015422">
    <property type="entry name" value="PyrdxlP-dep_Trfase_small"/>
</dbReference>
<dbReference type="Pfam" id="PF00266">
    <property type="entry name" value="Aminotran_5"/>
    <property type="match status" value="1"/>
</dbReference>
<protein>
    <submittedName>
        <fullName evidence="3">Aminotransferase class V-fold PLP-dependent enzyme</fullName>
    </submittedName>
</protein>
<sequence length="368" mass="39536">MKPSELRETIPALESGVYCNWGAGGPSPRRVVEAAESTLEHHAYESPTGEGMYPAAFDVYDEARAAVADLLGAAPSEIALTQSTTDGINRVAGAFDWDEDDVVVRTDLEHSAGILPWQRLEREHGVEVRVLETEDGRLDLADVNAAADAATLFCVSSLTWTHGTRLPIADVVEIAHDAGASVLVDAVQAPGQVPVDVREWSADFVVGAGHKWLLGPFGAGFLYVRDGVEADLVPAAIGYRSVEDENESDYRYAAGARRFEVATASPAPYAGLTEAIGVLEEVGIDAVQHRIETLTDRFKAGISDERLLSPREYDSGLVTIAADDPEETVERLAEQGIVVRPLPAPDAIRASIHAFNDRQDVDALLEAL</sequence>
<name>A0A9Q4L0G7_9EURY</name>
<evidence type="ECO:0000256" key="1">
    <source>
        <dbReference type="ARBA" id="ARBA00022898"/>
    </source>
</evidence>
<gene>
    <name evidence="3" type="ORF">NDI89_03045</name>
</gene>
<proteinExistence type="predicted"/>
<dbReference type="PANTHER" id="PTHR43586">
    <property type="entry name" value="CYSTEINE DESULFURASE"/>
    <property type="match status" value="1"/>
</dbReference>
<accession>A0A9Q4L0G7</accession>
<dbReference type="SUPFAM" id="SSF53383">
    <property type="entry name" value="PLP-dependent transferases"/>
    <property type="match status" value="1"/>
</dbReference>
<dbReference type="Proteomes" id="UP001154061">
    <property type="component" value="Unassembled WGS sequence"/>
</dbReference>
<keyword evidence="1" id="KW-0663">Pyridoxal phosphate</keyword>
<comment type="caution">
    <text evidence="3">The sequence shown here is derived from an EMBL/GenBank/DDBJ whole genome shotgun (WGS) entry which is preliminary data.</text>
</comment>
<evidence type="ECO:0000313" key="3">
    <source>
        <dbReference type="EMBL" id="MDF9744553.1"/>
    </source>
</evidence>
<dbReference type="AlphaFoldDB" id="A0A9Q4L0G7"/>